<feature type="domain" description="MBG" evidence="2">
    <location>
        <begin position="132"/>
        <end position="207"/>
    </location>
</feature>
<dbReference type="RefSeq" id="WP_181836593.1">
    <property type="nucleotide sequence ID" value="NZ_JACERN010000033.1"/>
</dbReference>
<sequence length="377" mass="36681">TLSFGTSANSTSNVGSYAINGSGLTSNGNYVFAQAAGNSSALSITPASLSVTASNASKTYNGLGYTGGNGVSYSGFVNGESSSVLGGSLSYGGTAQNAINAGSYSLLAQGLTSSNYAISYTAGSLTVNPATLTYTANSASRTYGASNPSFSGSITGLVNNETLTNVTSGTLSFGTTATSGSNVGSYAINGSGLTSNGNYVFAQAAGNSSALSITAAAPRPAPALTPADTEKYLPQTTTIPKFPDNAQQVLSNTAGTASFGGLNYVAVPELAANSAPASSTAPTTTAGIASQPAADTASSPGQSSVSSSGNQPAPTGGSSLNYVASKDGPLSASTGDGKKSANELNVNDVTVPSSTGPLDVHVVNGGINMATLFGGGQ</sequence>
<feature type="compositionally biased region" description="Low complexity" evidence="1">
    <location>
        <begin position="275"/>
        <end position="290"/>
    </location>
</feature>
<proteinExistence type="predicted"/>
<evidence type="ECO:0000313" key="3">
    <source>
        <dbReference type="EMBL" id="MBA4709594.1"/>
    </source>
</evidence>
<dbReference type="AlphaFoldDB" id="A0A838YFS3"/>
<protein>
    <submittedName>
        <fullName evidence="3">MBG-2 domain-containing protein</fullName>
    </submittedName>
</protein>
<comment type="caution">
    <text evidence="3">The sequence shown here is derived from an EMBL/GenBank/DDBJ whole genome shotgun (WGS) entry which is preliminary data.</text>
</comment>
<accession>A0A838YFS3</accession>
<feature type="domain" description="MBG" evidence="2">
    <location>
        <begin position="49"/>
        <end position="126"/>
    </location>
</feature>
<evidence type="ECO:0000256" key="1">
    <source>
        <dbReference type="SAM" id="MobiDB-lite"/>
    </source>
</evidence>
<keyword evidence="4" id="KW-1185">Reference proteome</keyword>
<feature type="non-terminal residue" evidence="3">
    <location>
        <position position="1"/>
    </location>
</feature>
<dbReference type="EMBL" id="JACERN010000033">
    <property type="protein sequence ID" value="MBA4709594.1"/>
    <property type="molecule type" value="Genomic_DNA"/>
</dbReference>
<evidence type="ECO:0000259" key="2">
    <source>
        <dbReference type="Pfam" id="PF18676"/>
    </source>
</evidence>
<dbReference type="Pfam" id="PF18676">
    <property type="entry name" value="MBG_2"/>
    <property type="match status" value="2"/>
</dbReference>
<dbReference type="Gene3D" id="3.30.160.710">
    <property type="match status" value="1"/>
</dbReference>
<dbReference type="InterPro" id="IPR041286">
    <property type="entry name" value="MBG_2"/>
</dbReference>
<reference evidence="3 4" key="1">
    <citation type="submission" date="2020-07" db="EMBL/GenBank/DDBJ databases">
        <title>Draft genome sequence of violacein-producing bacteria and related species.</title>
        <authorList>
            <person name="Wilson H.S."/>
            <person name="De Leon M.E."/>
        </authorList>
    </citation>
    <scope>NUCLEOTIDE SEQUENCE [LARGE SCALE GENOMIC DNA]</scope>
    <source>
        <strain evidence="3 4">HSC-21Su07</strain>
    </source>
</reference>
<dbReference type="Proteomes" id="UP000545606">
    <property type="component" value="Unassembled WGS sequence"/>
</dbReference>
<gene>
    <name evidence="3" type="ORF">H2Z84_14530</name>
</gene>
<feature type="region of interest" description="Disordered" evidence="1">
    <location>
        <begin position="275"/>
        <end position="354"/>
    </location>
</feature>
<name>A0A838YFS3_9NEIS</name>
<organism evidence="3 4">
    <name type="scientific">Aquitalea aquatica</name>
    <dbReference type="NCBI Taxonomy" id="3044273"/>
    <lineage>
        <taxon>Bacteria</taxon>
        <taxon>Pseudomonadati</taxon>
        <taxon>Pseudomonadota</taxon>
        <taxon>Betaproteobacteria</taxon>
        <taxon>Neisseriales</taxon>
        <taxon>Chromobacteriaceae</taxon>
        <taxon>Aquitalea</taxon>
    </lineage>
</organism>
<feature type="compositionally biased region" description="Low complexity" evidence="1">
    <location>
        <begin position="298"/>
        <end position="312"/>
    </location>
</feature>
<evidence type="ECO:0000313" key="4">
    <source>
        <dbReference type="Proteomes" id="UP000545606"/>
    </source>
</evidence>
<feature type="compositionally biased region" description="Polar residues" evidence="1">
    <location>
        <begin position="342"/>
        <end position="354"/>
    </location>
</feature>